<reference evidence="1 2" key="1">
    <citation type="submission" date="2019-04" db="EMBL/GenBank/DDBJ databases">
        <authorList>
            <person name="Feng G."/>
            <person name="Zhang J."/>
            <person name="Zhu H."/>
        </authorList>
    </citation>
    <scope>NUCLEOTIDE SEQUENCE [LARGE SCALE GENOMIC DNA]</scope>
    <source>
        <strain evidence="1 2">JCM 17223</strain>
    </source>
</reference>
<dbReference type="Proteomes" id="UP000297739">
    <property type="component" value="Unassembled WGS sequence"/>
</dbReference>
<dbReference type="RefSeq" id="WP_135498908.1">
    <property type="nucleotide sequence ID" value="NZ_SRLD01000037.1"/>
</dbReference>
<dbReference type="EMBL" id="SRLD01000037">
    <property type="protein sequence ID" value="TGE14318.1"/>
    <property type="molecule type" value="Genomic_DNA"/>
</dbReference>
<name>A0A4Z0PHK2_9BACT</name>
<organism evidence="1 2">
    <name type="scientific">Hymenobacter elongatus</name>
    <dbReference type="NCBI Taxonomy" id="877208"/>
    <lineage>
        <taxon>Bacteria</taxon>
        <taxon>Pseudomonadati</taxon>
        <taxon>Bacteroidota</taxon>
        <taxon>Cytophagia</taxon>
        <taxon>Cytophagales</taxon>
        <taxon>Hymenobacteraceae</taxon>
        <taxon>Hymenobacter</taxon>
    </lineage>
</organism>
<comment type="caution">
    <text evidence="1">The sequence shown here is derived from an EMBL/GenBank/DDBJ whole genome shotgun (WGS) entry which is preliminary data.</text>
</comment>
<dbReference type="AlphaFoldDB" id="A0A4Z0PHK2"/>
<accession>A0A4Z0PHK2</accession>
<gene>
    <name evidence="1" type="ORF">E5J99_16435</name>
</gene>
<keyword evidence="2" id="KW-1185">Reference proteome</keyword>
<dbReference type="OrthoDB" id="887202at2"/>
<evidence type="ECO:0000313" key="1">
    <source>
        <dbReference type="EMBL" id="TGE14318.1"/>
    </source>
</evidence>
<sequence>MMTITHRAADAPAVLQESKPEKVARLACCCKLSDLLPIVRQLHEKTRAQAGPAAERPAAA</sequence>
<proteinExistence type="predicted"/>
<evidence type="ECO:0000313" key="2">
    <source>
        <dbReference type="Proteomes" id="UP000297739"/>
    </source>
</evidence>
<protein>
    <submittedName>
        <fullName evidence="1">Uncharacterized protein</fullName>
    </submittedName>
</protein>